<accession>A0A914HMS1</accession>
<feature type="region of interest" description="Disordered" evidence="1">
    <location>
        <begin position="1"/>
        <end position="25"/>
    </location>
</feature>
<proteinExistence type="predicted"/>
<organism evidence="2 3">
    <name type="scientific">Globodera rostochiensis</name>
    <name type="common">Golden nematode worm</name>
    <name type="synonym">Heterodera rostochiensis</name>
    <dbReference type="NCBI Taxonomy" id="31243"/>
    <lineage>
        <taxon>Eukaryota</taxon>
        <taxon>Metazoa</taxon>
        <taxon>Ecdysozoa</taxon>
        <taxon>Nematoda</taxon>
        <taxon>Chromadorea</taxon>
        <taxon>Rhabditida</taxon>
        <taxon>Tylenchina</taxon>
        <taxon>Tylenchomorpha</taxon>
        <taxon>Tylenchoidea</taxon>
        <taxon>Heteroderidae</taxon>
        <taxon>Heteroderinae</taxon>
        <taxon>Globodera</taxon>
    </lineage>
</organism>
<dbReference type="WBParaSite" id="Gr19_v10_g2933.t1">
    <property type="protein sequence ID" value="Gr19_v10_g2933.t1"/>
    <property type="gene ID" value="Gr19_v10_g2933"/>
</dbReference>
<keyword evidence="2" id="KW-1185">Reference proteome</keyword>
<feature type="compositionally biased region" description="Low complexity" evidence="1">
    <location>
        <begin position="15"/>
        <end position="25"/>
    </location>
</feature>
<sequence>MSNDSMPTIPAVPMPITITTTTTPTTTTTTTTTVFDINRVAAKCGTSFSFAACSILASSNPDDCQLVFAIACAMSVEVHLDAI</sequence>
<dbReference type="Proteomes" id="UP000887572">
    <property type="component" value="Unplaced"/>
</dbReference>
<evidence type="ECO:0000256" key="1">
    <source>
        <dbReference type="SAM" id="MobiDB-lite"/>
    </source>
</evidence>
<reference evidence="3" key="1">
    <citation type="submission" date="2022-11" db="UniProtKB">
        <authorList>
            <consortium name="WormBaseParasite"/>
        </authorList>
    </citation>
    <scope>IDENTIFICATION</scope>
</reference>
<name>A0A914HMS1_GLORO</name>
<evidence type="ECO:0000313" key="2">
    <source>
        <dbReference type="Proteomes" id="UP000887572"/>
    </source>
</evidence>
<dbReference type="AlphaFoldDB" id="A0A914HMS1"/>
<protein>
    <submittedName>
        <fullName evidence="3">Uncharacterized protein</fullName>
    </submittedName>
</protein>
<evidence type="ECO:0000313" key="3">
    <source>
        <dbReference type="WBParaSite" id="Gr19_v10_g2933.t1"/>
    </source>
</evidence>